<dbReference type="Pfam" id="PF13456">
    <property type="entry name" value="RVT_3"/>
    <property type="match status" value="1"/>
</dbReference>
<dbReference type="PANTHER" id="PTHR47723">
    <property type="entry name" value="OS05G0353850 PROTEIN"/>
    <property type="match status" value="1"/>
</dbReference>
<dbReference type="Gene3D" id="3.30.420.10">
    <property type="entry name" value="Ribonuclease H-like superfamily/Ribonuclease H"/>
    <property type="match status" value="1"/>
</dbReference>
<evidence type="ECO:0000313" key="2">
    <source>
        <dbReference type="EnsemblPlants" id="Solyc12g044737.1.1"/>
    </source>
</evidence>
<dbReference type="GO" id="GO:0004523">
    <property type="term" value="F:RNA-DNA hybrid ribonuclease activity"/>
    <property type="evidence" value="ECO:0007669"/>
    <property type="project" value="InterPro"/>
</dbReference>
<dbReference type="InterPro" id="IPR053151">
    <property type="entry name" value="RNase_H-like"/>
</dbReference>
<evidence type="ECO:0000259" key="1">
    <source>
        <dbReference type="Pfam" id="PF13456"/>
    </source>
</evidence>
<keyword evidence="3" id="KW-1185">Reference proteome</keyword>
<dbReference type="InterPro" id="IPR044730">
    <property type="entry name" value="RNase_H-like_dom_plant"/>
</dbReference>
<proteinExistence type="predicted"/>
<reference evidence="2" key="1">
    <citation type="journal article" date="2012" name="Nature">
        <title>The tomato genome sequence provides insights into fleshy fruit evolution.</title>
        <authorList>
            <consortium name="Tomato Genome Consortium"/>
        </authorList>
    </citation>
    <scope>NUCLEOTIDE SEQUENCE [LARGE SCALE GENOMIC DNA]</scope>
    <source>
        <strain evidence="2">cv. Heinz 1706</strain>
    </source>
</reference>
<dbReference type="Gramene" id="Solyc12g044737.1.1">
    <property type="protein sequence ID" value="Solyc12g044737.1.1"/>
    <property type="gene ID" value="Solyc12g044737.1"/>
</dbReference>
<dbReference type="InParanoid" id="A0A3Q7JWC0"/>
<dbReference type="InterPro" id="IPR012337">
    <property type="entry name" value="RNaseH-like_sf"/>
</dbReference>
<evidence type="ECO:0000313" key="3">
    <source>
        <dbReference type="Proteomes" id="UP000004994"/>
    </source>
</evidence>
<organism evidence="2">
    <name type="scientific">Solanum lycopersicum</name>
    <name type="common">Tomato</name>
    <name type="synonym">Lycopersicon esculentum</name>
    <dbReference type="NCBI Taxonomy" id="4081"/>
    <lineage>
        <taxon>Eukaryota</taxon>
        <taxon>Viridiplantae</taxon>
        <taxon>Streptophyta</taxon>
        <taxon>Embryophyta</taxon>
        <taxon>Tracheophyta</taxon>
        <taxon>Spermatophyta</taxon>
        <taxon>Magnoliopsida</taxon>
        <taxon>eudicotyledons</taxon>
        <taxon>Gunneridae</taxon>
        <taxon>Pentapetalae</taxon>
        <taxon>asterids</taxon>
        <taxon>lamiids</taxon>
        <taxon>Solanales</taxon>
        <taxon>Solanaceae</taxon>
        <taxon>Solanoideae</taxon>
        <taxon>Solaneae</taxon>
        <taxon>Solanum</taxon>
        <taxon>Solanum subgen. Lycopersicon</taxon>
    </lineage>
</organism>
<dbReference type="SUPFAM" id="SSF53098">
    <property type="entry name" value="Ribonuclease H-like"/>
    <property type="match status" value="1"/>
</dbReference>
<dbReference type="CDD" id="cd06222">
    <property type="entry name" value="RNase_H_like"/>
    <property type="match status" value="1"/>
</dbReference>
<reference evidence="2" key="2">
    <citation type="submission" date="2019-01" db="UniProtKB">
        <authorList>
            <consortium name="EnsemblPlants"/>
        </authorList>
    </citation>
    <scope>IDENTIFICATION</scope>
    <source>
        <strain evidence="2">cv. Heinz 1706</strain>
    </source>
</reference>
<dbReference type="PANTHER" id="PTHR47723:SF14">
    <property type="entry name" value="RNASE H TYPE-1 DOMAIN-CONTAINING PROTEIN"/>
    <property type="match status" value="1"/>
</dbReference>
<sequence length="190" mass="21757">MCNTSFVKVTLLRVSIDTLRARWAYNNLKMILLSWWNHKSINLILTSLLKIFLNYLLGTLEIKIIPITWIIPPPLRVKLNSDGSCCNGQSRGEGIIRDQEGDFIFAYSIPLGNGTSNTAEAETLLYGLQWCARKGLEIVIGETNSLLLTKSVKREWKPPWKISNQVREIQKIIEDHKFNTVHCFGETKMH</sequence>
<dbReference type="Proteomes" id="UP000004994">
    <property type="component" value="Chromosome 12"/>
</dbReference>
<dbReference type="OMA" id="GDFIFAY"/>
<dbReference type="InterPro" id="IPR036397">
    <property type="entry name" value="RNaseH_sf"/>
</dbReference>
<dbReference type="AlphaFoldDB" id="A0A3Q7JWC0"/>
<feature type="domain" description="RNase H type-1" evidence="1">
    <location>
        <begin position="80"/>
        <end position="181"/>
    </location>
</feature>
<dbReference type="InterPro" id="IPR002156">
    <property type="entry name" value="RNaseH_domain"/>
</dbReference>
<name>A0A3Q7JWC0_SOLLC</name>
<dbReference type="EnsemblPlants" id="Solyc12g044737.1.1">
    <property type="protein sequence ID" value="Solyc12g044737.1.1"/>
    <property type="gene ID" value="Solyc12g044737.1"/>
</dbReference>
<accession>A0A3Q7JWC0</accession>
<protein>
    <recommendedName>
        <fullName evidence="1">RNase H type-1 domain-containing protein</fullName>
    </recommendedName>
</protein>
<dbReference type="GO" id="GO:0003676">
    <property type="term" value="F:nucleic acid binding"/>
    <property type="evidence" value="ECO:0007669"/>
    <property type="project" value="InterPro"/>
</dbReference>